<evidence type="ECO:0000313" key="1">
    <source>
        <dbReference type="EMBL" id="ARP40284.1"/>
    </source>
</evidence>
<gene>
    <name evidence="1" type="primary">aioA_2</name>
    <name evidence="1" type="ORF">K08M4_36190</name>
</gene>
<dbReference type="GO" id="GO:0050611">
    <property type="term" value="F:arsenate reductase (azurin) activity"/>
    <property type="evidence" value="ECO:0007669"/>
    <property type="project" value="UniProtKB-EC"/>
</dbReference>
<keyword evidence="2" id="KW-1185">Reference proteome</keyword>
<reference evidence="1 2" key="1">
    <citation type="submission" date="2016-10" db="EMBL/GenBank/DDBJ databases">
        <title>The High Quality Genome of Vibrio splendidus K08M4.</title>
        <authorList>
            <person name="Wendling C."/>
            <person name="Chibani C.M."/>
            <person name="Hertel R."/>
            <person name="Sproer C."/>
            <person name="Bunk B."/>
            <person name="Overmann J."/>
            <person name="Roth O."/>
            <person name="Liesegang H."/>
        </authorList>
    </citation>
    <scope>NUCLEOTIDE SEQUENCE [LARGE SCALE GENOMIC DNA]</scope>
    <source>
        <strain evidence="1 2">K08M4</strain>
    </source>
</reference>
<evidence type="ECO:0000313" key="2">
    <source>
        <dbReference type="Proteomes" id="UP000194136"/>
    </source>
</evidence>
<name>A0AA34TSL9_9VIBR</name>
<keyword evidence="1" id="KW-0560">Oxidoreductase</keyword>
<dbReference type="Proteomes" id="UP000194136">
    <property type="component" value="Chromosome 2"/>
</dbReference>
<dbReference type="Gene3D" id="3.40.50.740">
    <property type="match status" value="1"/>
</dbReference>
<protein>
    <submittedName>
        <fullName evidence="1">Arsenite oxidase subunit AioA</fullName>
        <ecNumber evidence="1">1.20.9.1</ecNumber>
    </submittedName>
</protein>
<dbReference type="EMBL" id="CP017917">
    <property type="protein sequence ID" value="ARP40284.1"/>
    <property type="molecule type" value="Genomic_DNA"/>
</dbReference>
<accession>A0AA34TSL9</accession>
<dbReference type="KEGG" id="vsy:K08M4_36190"/>
<sequence length="158" mass="17889">MRANGERRLRLYQKFADAPGQAKPDWWIVAQMASRMGYDGFDWQNSNDVAEESSRFSRGSRKDFNMIKVAAHAEGKTLHQKLAEFGTEGIQGPVFYNYDTKKLIGTKRLHDTEMSWDDLVDKGLQDGPQGANIMRKQLTQFNSQTGKVNLQKTSLGSV</sequence>
<dbReference type="EC" id="1.20.9.1" evidence="1"/>
<dbReference type="AlphaFoldDB" id="A0AA34TSL9"/>
<dbReference type="SUPFAM" id="SSF53706">
    <property type="entry name" value="Formate dehydrogenase/DMSO reductase, domains 1-3"/>
    <property type="match status" value="1"/>
</dbReference>
<proteinExistence type="predicted"/>
<organism evidence="1 2">
    <name type="scientific">Vibrio syngnathi</name>
    <dbReference type="NCBI Taxonomy" id="3034029"/>
    <lineage>
        <taxon>Bacteria</taxon>
        <taxon>Pseudomonadati</taxon>
        <taxon>Pseudomonadota</taxon>
        <taxon>Gammaproteobacteria</taxon>
        <taxon>Vibrionales</taxon>
        <taxon>Vibrionaceae</taxon>
        <taxon>Vibrio</taxon>
    </lineage>
</organism>